<feature type="region of interest" description="Disordered" evidence="1">
    <location>
        <begin position="1"/>
        <end position="62"/>
    </location>
</feature>
<organism evidence="2 3">
    <name type="scientific">Potamilus streckersoni</name>
    <dbReference type="NCBI Taxonomy" id="2493646"/>
    <lineage>
        <taxon>Eukaryota</taxon>
        <taxon>Metazoa</taxon>
        <taxon>Spiralia</taxon>
        <taxon>Lophotrochozoa</taxon>
        <taxon>Mollusca</taxon>
        <taxon>Bivalvia</taxon>
        <taxon>Autobranchia</taxon>
        <taxon>Heteroconchia</taxon>
        <taxon>Palaeoheterodonta</taxon>
        <taxon>Unionida</taxon>
        <taxon>Unionoidea</taxon>
        <taxon>Unionidae</taxon>
        <taxon>Ambleminae</taxon>
        <taxon>Lampsilini</taxon>
        <taxon>Potamilus</taxon>
    </lineage>
</organism>
<sequence>MAALPNSPKRGVGPDQLPKKAGKKERKGRNRGYLKAQQDPQKCETTPPRRIYQKYFKSRFND</sequence>
<reference evidence="2" key="1">
    <citation type="journal article" date="2021" name="Genome Biol. Evol.">
        <title>A High-Quality Reference Genome for a Parasitic Bivalve with Doubly Uniparental Inheritance (Bivalvia: Unionida).</title>
        <authorList>
            <person name="Smith C.H."/>
        </authorList>
    </citation>
    <scope>NUCLEOTIDE SEQUENCE</scope>
    <source>
        <strain evidence="2">CHS0354</strain>
    </source>
</reference>
<dbReference type="Proteomes" id="UP001195483">
    <property type="component" value="Unassembled WGS sequence"/>
</dbReference>
<comment type="caution">
    <text evidence="2">The sequence shown here is derived from an EMBL/GenBank/DDBJ whole genome shotgun (WGS) entry which is preliminary data.</text>
</comment>
<reference evidence="2" key="3">
    <citation type="submission" date="2023-05" db="EMBL/GenBank/DDBJ databases">
        <authorList>
            <person name="Smith C.H."/>
        </authorList>
    </citation>
    <scope>NUCLEOTIDE SEQUENCE</scope>
    <source>
        <strain evidence="2">CHS0354</strain>
        <tissue evidence="2">Mantle</tissue>
    </source>
</reference>
<evidence type="ECO:0000313" key="3">
    <source>
        <dbReference type="Proteomes" id="UP001195483"/>
    </source>
</evidence>
<protein>
    <submittedName>
        <fullName evidence="2">Uncharacterized protein</fullName>
    </submittedName>
</protein>
<dbReference type="AlphaFoldDB" id="A0AAE0SIZ4"/>
<reference evidence="2" key="2">
    <citation type="journal article" date="2021" name="Genome Biol. Evol.">
        <title>Developing a high-quality reference genome for a parasitic bivalve with doubly uniparental inheritance (Bivalvia: Unionida).</title>
        <authorList>
            <person name="Smith C.H."/>
        </authorList>
    </citation>
    <scope>NUCLEOTIDE SEQUENCE</scope>
    <source>
        <strain evidence="2">CHS0354</strain>
        <tissue evidence="2">Mantle</tissue>
    </source>
</reference>
<gene>
    <name evidence="2" type="ORF">CHS0354_003223</name>
</gene>
<keyword evidence="3" id="KW-1185">Reference proteome</keyword>
<feature type="compositionally biased region" description="Basic residues" evidence="1">
    <location>
        <begin position="20"/>
        <end position="32"/>
    </location>
</feature>
<proteinExistence type="predicted"/>
<evidence type="ECO:0000256" key="1">
    <source>
        <dbReference type="SAM" id="MobiDB-lite"/>
    </source>
</evidence>
<name>A0AAE0SIZ4_9BIVA</name>
<feature type="non-terminal residue" evidence="2">
    <location>
        <position position="62"/>
    </location>
</feature>
<evidence type="ECO:0000313" key="2">
    <source>
        <dbReference type="EMBL" id="KAK3592782.1"/>
    </source>
</evidence>
<accession>A0AAE0SIZ4</accession>
<dbReference type="EMBL" id="JAEAOA010000264">
    <property type="protein sequence ID" value="KAK3592782.1"/>
    <property type="molecule type" value="Genomic_DNA"/>
</dbReference>